<reference evidence="7" key="1">
    <citation type="journal article" date="2019" name="Int. J. Syst. Evol. Microbiol.">
        <title>The Global Catalogue of Microorganisms (GCM) 10K type strain sequencing project: providing services to taxonomists for standard genome sequencing and annotation.</title>
        <authorList>
            <consortium name="The Broad Institute Genomics Platform"/>
            <consortium name="The Broad Institute Genome Sequencing Center for Infectious Disease"/>
            <person name="Wu L."/>
            <person name="Ma J."/>
        </authorList>
    </citation>
    <scope>NUCLEOTIDE SEQUENCE [LARGE SCALE GENOMIC DNA]</scope>
    <source>
        <strain evidence="7">CECT 8570</strain>
    </source>
</reference>
<dbReference type="Gene3D" id="3.40.50.880">
    <property type="match status" value="1"/>
</dbReference>
<dbReference type="Pfam" id="PF03575">
    <property type="entry name" value="Peptidase_S51"/>
    <property type="match status" value="1"/>
</dbReference>
<feature type="chain" id="PRO_5045337798" evidence="5">
    <location>
        <begin position="24"/>
        <end position="334"/>
    </location>
</feature>
<comment type="caution">
    <text evidence="6">The sequence shown here is derived from an EMBL/GenBank/DDBJ whole genome shotgun (WGS) entry which is preliminary data.</text>
</comment>
<feature type="signal peptide" evidence="5">
    <location>
        <begin position="1"/>
        <end position="23"/>
    </location>
</feature>
<accession>A0ABV8V8Y3</accession>
<evidence type="ECO:0000256" key="1">
    <source>
        <dbReference type="ARBA" id="ARBA00006534"/>
    </source>
</evidence>
<dbReference type="SUPFAM" id="SSF52317">
    <property type="entry name" value="Class I glutamine amidotransferase-like"/>
    <property type="match status" value="1"/>
</dbReference>
<dbReference type="GO" id="GO:0008241">
    <property type="term" value="F:peptidyl-dipeptidase activity"/>
    <property type="evidence" value="ECO:0007669"/>
    <property type="project" value="UniProtKB-EC"/>
</dbReference>
<protein>
    <submittedName>
        <fullName evidence="6">Cyanophycinase</fullName>
        <ecNumber evidence="6">3.4.15.6</ecNumber>
    </submittedName>
</protein>
<keyword evidence="3 6" id="KW-0378">Hydrolase</keyword>
<name>A0ABV8V8Y3_9GAMM</name>
<proteinExistence type="inferred from homology"/>
<evidence type="ECO:0000256" key="2">
    <source>
        <dbReference type="ARBA" id="ARBA00022670"/>
    </source>
</evidence>
<dbReference type="PANTHER" id="PTHR36175:SF1">
    <property type="entry name" value="CYANOPHYCINASE"/>
    <property type="match status" value="1"/>
</dbReference>
<keyword evidence="7" id="KW-1185">Reference proteome</keyword>
<sequence>MSTIRSNIVSIAILCLCSVYAQAYQTAITGNASNVNKSVNRGTCLMGGGTDVDAAFSWMITNAGGGDVVVLRTSGSTTSYNDYIYGLGGVDSVRTILIESKADANNTTIENWIKEAEMVFITGGDQWSYYSLWDGTKLESAVNYVMNTKKAPVGGTSAGMHVLGGIDYTAQNTGAISSEALANPYDSSVTLKRNSFWEPQYMTNTVTDTHFSQRDREGRFLTFMARATKDWGISYSNVKGIAVDEATAACVDSAGKAKVFGNNYAFFARGYNGNPEVVSSGQALDWYRNKLAVKVYVVRGNGSGSGYFNINNWSSASGGSYEYWYVDHGTYKIY</sequence>
<gene>
    <name evidence="6" type="ORF">ACFOX3_16700</name>
</gene>
<keyword evidence="6" id="KW-0121">Carboxypeptidase</keyword>
<dbReference type="EMBL" id="JBHSCX010000021">
    <property type="protein sequence ID" value="MFC4363959.1"/>
    <property type="molecule type" value="Genomic_DNA"/>
</dbReference>
<evidence type="ECO:0000313" key="6">
    <source>
        <dbReference type="EMBL" id="MFC4363959.1"/>
    </source>
</evidence>
<keyword evidence="5" id="KW-0732">Signal</keyword>
<dbReference type="EC" id="3.4.15.6" evidence="6"/>
<dbReference type="CDD" id="cd03145">
    <property type="entry name" value="GAT1_cyanophycinase"/>
    <property type="match status" value="1"/>
</dbReference>
<dbReference type="RefSeq" id="WP_290263011.1">
    <property type="nucleotide sequence ID" value="NZ_JAUFQG010000004.1"/>
</dbReference>
<evidence type="ECO:0000256" key="4">
    <source>
        <dbReference type="ARBA" id="ARBA00022825"/>
    </source>
</evidence>
<comment type="similarity">
    <text evidence="1">Belongs to the peptidase S51 family.</text>
</comment>
<dbReference type="InterPro" id="IPR005320">
    <property type="entry name" value="Peptidase_S51"/>
</dbReference>
<keyword evidence="4" id="KW-0720">Serine protease</keyword>
<evidence type="ECO:0000256" key="5">
    <source>
        <dbReference type="SAM" id="SignalP"/>
    </source>
</evidence>
<organism evidence="6 7">
    <name type="scientific">Simiduia curdlanivorans</name>
    <dbReference type="NCBI Taxonomy" id="1492769"/>
    <lineage>
        <taxon>Bacteria</taxon>
        <taxon>Pseudomonadati</taxon>
        <taxon>Pseudomonadota</taxon>
        <taxon>Gammaproteobacteria</taxon>
        <taxon>Cellvibrionales</taxon>
        <taxon>Cellvibrionaceae</taxon>
        <taxon>Simiduia</taxon>
    </lineage>
</organism>
<dbReference type="Proteomes" id="UP001595840">
    <property type="component" value="Unassembled WGS sequence"/>
</dbReference>
<keyword evidence="2" id="KW-0645">Protease</keyword>
<dbReference type="PANTHER" id="PTHR36175">
    <property type="entry name" value="CYANOPHYCINASE"/>
    <property type="match status" value="1"/>
</dbReference>
<evidence type="ECO:0000313" key="7">
    <source>
        <dbReference type="Proteomes" id="UP001595840"/>
    </source>
</evidence>
<evidence type="ECO:0000256" key="3">
    <source>
        <dbReference type="ARBA" id="ARBA00022801"/>
    </source>
</evidence>
<dbReference type="InterPro" id="IPR029062">
    <property type="entry name" value="Class_I_gatase-like"/>
</dbReference>
<dbReference type="GO" id="GO:0004180">
    <property type="term" value="F:carboxypeptidase activity"/>
    <property type="evidence" value="ECO:0007669"/>
    <property type="project" value="UniProtKB-KW"/>
</dbReference>